<dbReference type="Pfam" id="PF11745">
    <property type="entry name" value="DUF3304"/>
    <property type="match status" value="1"/>
</dbReference>
<name>A0A0F9XE66_9ZZZZ</name>
<gene>
    <name evidence="2" type="ORF">LCGC14_0159650</name>
</gene>
<keyword evidence="1" id="KW-0472">Membrane</keyword>
<protein>
    <recommendedName>
        <fullName evidence="3">DUF3304 domain-containing protein</fullName>
    </recommendedName>
</protein>
<accession>A0A0F9XE66</accession>
<evidence type="ECO:0008006" key="3">
    <source>
        <dbReference type="Google" id="ProtNLM"/>
    </source>
</evidence>
<keyword evidence="1" id="KW-1133">Transmembrane helix</keyword>
<comment type="caution">
    <text evidence="2">The sequence shown here is derived from an EMBL/GenBank/DDBJ whole genome shotgun (WGS) entry which is preliminary data.</text>
</comment>
<organism evidence="2">
    <name type="scientific">marine sediment metagenome</name>
    <dbReference type="NCBI Taxonomy" id="412755"/>
    <lineage>
        <taxon>unclassified sequences</taxon>
        <taxon>metagenomes</taxon>
        <taxon>ecological metagenomes</taxon>
    </lineage>
</organism>
<reference evidence="2" key="1">
    <citation type="journal article" date="2015" name="Nature">
        <title>Complex archaea that bridge the gap between prokaryotes and eukaryotes.</title>
        <authorList>
            <person name="Spang A."/>
            <person name="Saw J.H."/>
            <person name="Jorgensen S.L."/>
            <person name="Zaremba-Niedzwiedzka K."/>
            <person name="Martijn J."/>
            <person name="Lind A.E."/>
            <person name="van Eijk R."/>
            <person name="Schleper C."/>
            <person name="Guy L."/>
            <person name="Ettema T.J."/>
        </authorList>
    </citation>
    <scope>NUCLEOTIDE SEQUENCE</scope>
</reference>
<keyword evidence="1" id="KW-0812">Transmembrane</keyword>
<sequence length="156" mass="17969">MLARWAISHYLRLIPVWLQVLLASIAIVWLAWSMLFNASKSGSLAGYNHTDRPIGSYWVDDNWGGNMNAYSWGGTTCCWSFKGDTVEVVWILSRTGDQKRQGIEEERHSIILPMPEHDPEDQYLHVHFLSNNEVDLVWSENIRSPKFEQYRGSGVD</sequence>
<evidence type="ECO:0000313" key="2">
    <source>
        <dbReference type="EMBL" id="KKN97276.1"/>
    </source>
</evidence>
<proteinExistence type="predicted"/>
<feature type="transmembrane region" description="Helical" evidence="1">
    <location>
        <begin position="12"/>
        <end position="32"/>
    </location>
</feature>
<dbReference type="InterPro" id="IPR021733">
    <property type="entry name" value="DUF3304"/>
</dbReference>
<dbReference type="AlphaFoldDB" id="A0A0F9XE66"/>
<dbReference type="EMBL" id="LAZR01000059">
    <property type="protein sequence ID" value="KKN97276.1"/>
    <property type="molecule type" value="Genomic_DNA"/>
</dbReference>
<evidence type="ECO:0000256" key="1">
    <source>
        <dbReference type="SAM" id="Phobius"/>
    </source>
</evidence>